<feature type="domain" description="HTH araC/xylS-type" evidence="4">
    <location>
        <begin position="88"/>
        <end position="185"/>
    </location>
</feature>
<dbReference type="PRINTS" id="PR00032">
    <property type="entry name" value="HTHARAC"/>
</dbReference>
<protein>
    <submittedName>
        <fullName evidence="5">Transcriptional regulator, AraC family</fullName>
    </submittedName>
</protein>
<keyword evidence="3" id="KW-0804">Transcription</keyword>
<dbReference type="AlphaFoldDB" id="A0A3G9GCN8"/>
<evidence type="ECO:0000256" key="2">
    <source>
        <dbReference type="ARBA" id="ARBA00023125"/>
    </source>
</evidence>
<dbReference type="SMART" id="SM00342">
    <property type="entry name" value="HTH_ARAC"/>
    <property type="match status" value="1"/>
</dbReference>
<organism evidence="5 6">
    <name type="scientific">Aquitalea magnusonii</name>
    <dbReference type="NCBI Taxonomy" id="332411"/>
    <lineage>
        <taxon>Bacteria</taxon>
        <taxon>Pseudomonadati</taxon>
        <taxon>Pseudomonadota</taxon>
        <taxon>Betaproteobacteria</taxon>
        <taxon>Neisseriales</taxon>
        <taxon>Chromobacteriaceae</taxon>
        <taxon>Aquitalea</taxon>
    </lineage>
</organism>
<evidence type="ECO:0000259" key="4">
    <source>
        <dbReference type="PROSITE" id="PS01124"/>
    </source>
</evidence>
<dbReference type="PANTHER" id="PTHR47894:SF4">
    <property type="entry name" value="HTH-TYPE TRANSCRIPTIONAL REGULATOR GADX"/>
    <property type="match status" value="1"/>
</dbReference>
<reference evidence="5 6" key="2">
    <citation type="journal article" date="2017" name="Genome Announc.">
        <title>Draft genome sequence of Aquitalea magnusonii strain H3, a plant growth-promoting bacterium of duckweed Lemna minor.</title>
        <authorList>
            <person name="Ishizawa H."/>
            <person name="Kuroda M."/>
            <person name="Ike M."/>
        </authorList>
    </citation>
    <scope>NUCLEOTIDE SEQUENCE [LARGE SCALE GENOMIC DNA]</scope>
    <source>
        <strain evidence="5 6">H3</strain>
    </source>
</reference>
<dbReference type="PROSITE" id="PS00041">
    <property type="entry name" value="HTH_ARAC_FAMILY_1"/>
    <property type="match status" value="1"/>
</dbReference>
<dbReference type="InterPro" id="IPR018060">
    <property type="entry name" value="HTH_AraC"/>
</dbReference>
<evidence type="ECO:0000256" key="1">
    <source>
        <dbReference type="ARBA" id="ARBA00023015"/>
    </source>
</evidence>
<dbReference type="PANTHER" id="PTHR47894">
    <property type="entry name" value="HTH-TYPE TRANSCRIPTIONAL REGULATOR GADX"/>
    <property type="match status" value="1"/>
</dbReference>
<sequence>MLVLDADLLQQFRLQYAEQVLALLAHPPQLFSPIQGTMRQLWDELFAAVTRSESEPLLRHRAQGLLLALALAGLGGVLFADRETGVADRLRQTMLLQPGRDWRLAELAHQFFMGESTLRRKLDQEGHSFRKILDQVRLNTALGLLQSTQLPIGEIARQCGYASHSRFSQRFQKQFGIKPMQLRATHP</sequence>
<dbReference type="InterPro" id="IPR009057">
    <property type="entry name" value="Homeodomain-like_sf"/>
</dbReference>
<evidence type="ECO:0000256" key="3">
    <source>
        <dbReference type="ARBA" id="ARBA00023163"/>
    </source>
</evidence>
<dbReference type="SUPFAM" id="SSF46689">
    <property type="entry name" value="Homeodomain-like"/>
    <property type="match status" value="1"/>
</dbReference>
<reference evidence="6" key="1">
    <citation type="journal article" date="2017" name="Biotechnol. Biofuels">
        <title>Evaluation of environmental bacterial communities as a factor affecting the growth of duckweed Lemna minor.</title>
        <authorList>
            <person name="Ishizawa H."/>
            <person name="Kuroda M."/>
            <person name="Morikawa M."/>
            <person name="Ike M."/>
        </authorList>
    </citation>
    <scope>NUCLEOTIDE SEQUENCE [LARGE SCALE GENOMIC DNA]</scope>
    <source>
        <strain evidence="6">H3</strain>
    </source>
</reference>
<name>A0A3G9GCN8_9NEIS</name>
<dbReference type="Proteomes" id="UP000198290">
    <property type="component" value="Chromosome"/>
</dbReference>
<gene>
    <name evidence="5" type="ORF">DLM_0923</name>
</gene>
<keyword evidence="6" id="KW-1185">Reference proteome</keyword>
<proteinExistence type="predicted"/>
<keyword evidence="1" id="KW-0805">Transcription regulation</keyword>
<dbReference type="GO" id="GO:0000976">
    <property type="term" value="F:transcription cis-regulatory region binding"/>
    <property type="evidence" value="ECO:0007669"/>
    <property type="project" value="TreeGrafter"/>
</dbReference>
<dbReference type="Pfam" id="PF12833">
    <property type="entry name" value="HTH_18"/>
    <property type="match status" value="1"/>
</dbReference>
<evidence type="ECO:0000313" key="5">
    <source>
        <dbReference type="EMBL" id="BBF84563.1"/>
    </source>
</evidence>
<dbReference type="PROSITE" id="PS01124">
    <property type="entry name" value="HTH_ARAC_FAMILY_2"/>
    <property type="match status" value="1"/>
</dbReference>
<dbReference type="InterPro" id="IPR018062">
    <property type="entry name" value="HTH_AraC-typ_CS"/>
</dbReference>
<dbReference type="GO" id="GO:0005829">
    <property type="term" value="C:cytosol"/>
    <property type="evidence" value="ECO:0007669"/>
    <property type="project" value="TreeGrafter"/>
</dbReference>
<dbReference type="GO" id="GO:0003700">
    <property type="term" value="F:DNA-binding transcription factor activity"/>
    <property type="evidence" value="ECO:0007669"/>
    <property type="project" value="InterPro"/>
</dbReference>
<dbReference type="EMBL" id="AP018823">
    <property type="protein sequence ID" value="BBF84563.1"/>
    <property type="molecule type" value="Genomic_DNA"/>
</dbReference>
<evidence type="ECO:0000313" key="6">
    <source>
        <dbReference type="Proteomes" id="UP000198290"/>
    </source>
</evidence>
<dbReference type="Gene3D" id="1.10.10.60">
    <property type="entry name" value="Homeodomain-like"/>
    <property type="match status" value="1"/>
</dbReference>
<reference evidence="6" key="3">
    <citation type="journal article" date="2017" name="Plant Physiol. Biochem.">
        <title>Differential oxidative and antioxidative response of duckweed Lemna minor toward plant growth promoting/inhibiting bacteria.</title>
        <authorList>
            <person name="Ishizawa H."/>
            <person name="Kuroda M."/>
            <person name="Morikawa M."/>
            <person name="Ike M."/>
        </authorList>
    </citation>
    <scope>NUCLEOTIDE SEQUENCE [LARGE SCALE GENOMIC DNA]</scope>
    <source>
        <strain evidence="6">H3</strain>
    </source>
</reference>
<keyword evidence="2" id="KW-0238">DNA-binding</keyword>
<dbReference type="InterPro" id="IPR020449">
    <property type="entry name" value="Tscrpt_reg_AraC-type_HTH"/>
</dbReference>
<accession>A0A3G9GCN8</accession>
<dbReference type="KEGG" id="amah:DLM_0923"/>